<comment type="subcellular location">
    <subcellularLocation>
        <location evidence="1">Nucleus</location>
    </subcellularLocation>
</comment>
<organism evidence="9 10">
    <name type="scientific">Phoenix dactylifera</name>
    <name type="common">Date palm</name>
    <dbReference type="NCBI Taxonomy" id="42345"/>
    <lineage>
        <taxon>Eukaryota</taxon>
        <taxon>Viridiplantae</taxon>
        <taxon>Streptophyta</taxon>
        <taxon>Embryophyta</taxon>
        <taxon>Tracheophyta</taxon>
        <taxon>Spermatophyta</taxon>
        <taxon>Magnoliopsida</taxon>
        <taxon>Liliopsida</taxon>
        <taxon>Arecaceae</taxon>
        <taxon>Coryphoideae</taxon>
        <taxon>Phoeniceae</taxon>
        <taxon>Phoenix</taxon>
    </lineage>
</organism>
<dbReference type="PANTHER" id="PTHR16223">
    <property type="entry name" value="TRANSCRIPTION FACTOR BHLH83-RELATED"/>
    <property type="match status" value="1"/>
</dbReference>
<evidence type="ECO:0000256" key="4">
    <source>
        <dbReference type="ARBA" id="ARBA00023125"/>
    </source>
</evidence>
<evidence type="ECO:0000256" key="3">
    <source>
        <dbReference type="ARBA" id="ARBA00023015"/>
    </source>
</evidence>
<dbReference type="CDD" id="cd11454">
    <property type="entry name" value="bHLH_AtIND_like"/>
    <property type="match status" value="1"/>
</dbReference>
<name>A0A8B7BX70_PHODC</name>
<dbReference type="GO" id="GO:0005634">
    <property type="term" value="C:nucleus"/>
    <property type="evidence" value="ECO:0007669"/>
    <property type="project" value="UniProtKB-SubCell"/>
</dbReference>
<feature type="compositionally biased region" description="Polar residues" evidence="7">
    <location>
        <begin position="214"/>
        <end position="226"/>
    </location>
</feature>
<dbReference type="PANTHER" id="PTHR16223:SF274">
    <property type="entry name" value="TRANSCRIPTION FACTOR BHLH84"/>
    <property type="match status" value="1"/>
</dbReference>
<dbReference type="SMART" id="SM00353">
    <property type="entry name" value="HLH"/>
    <property type="match status" value="1"/>
</dbReference>
<dbReference type="Gene3D" id="4.10.280.10">
    <property type="entry name" value="Helix-loop-helix DNA-binding domain"/>
    <property type="match status" value="1"/>
</dbReference>
<keyword evidence="9" id="KW-1185">Reference proteome</keyword>
<feature type="region of interest" description="Disordered" evidence="7">
    <location>
        <begin position="157"/>
        <end position="279"/>
    </location>
</feature>
<dbReference type="AlphaFoldDB" id="A0A8B7BX70"/>
<dbReference type="GO" id="GO:0046983">
    <property type="term" value="F:protein dimerization activity"/>
    <property type="evidence" value="ECO:0007669"/>
    <property type="project" value="InterPro"/>
</dbReference>
<feature type="domain" description="BHLH" evidence="8">
    <location>
        <begin position="268"/>
        <end position="317"/>
    </location>
</feature>
<dbReference type="KEGG" id="pda:103705336"/>
<dbReference type="FunFam" id="4.10.280.10:FF:000022">
    <property type="entry name" value="Basic helix-loop-helix transcription factor"/>
    <property type="match status" value="1"/>
</dbReference>
<evidence type="ECO:0000256" key="6">
    <source>
        <dbReference type="ARBA" id="ARBA00023242"/>
    </source>
</evidence>
<reference evidence="10" key="2">
    <citation type="submission" date="2025-08" db="UniProtKB">
        <authorList>
            <consortium name="RefSeq"/>
        </authorList>
    </citation>
    <scope>IDENTIFICATION</scope>
    <source>
        <tissue evidence="10">Young leaves</tissue>
    </source>
</reference>
<dbReference type="PROSITE" id="PS50888">
    <property type="entry name" value="BHLH"/>
    <property type="match status" value="1"/>
</dbReference>
<evidence type="ECO:0000313" key="10">
    <source>
        <dbReference type="RefSeq" id="XP_008787223.3"/>
    </source>
</evidence>
<dbReference type="SUPFAM" id="SSF47459">
    <property type="entry name" value="HLH, helix-loop-helix DNA-binding domain"/>
    <property type="match status" value="1"/>
</dbReference>
<comment type="similarity">
    <text evidence="2">Belongs to the bHLH protein family.</text>
</comment>
<dbReference type="GeneID" id="103705336"/>
<evidence type="ECO:0000256" key="2">
    <source>
        <dbReference type="ARBA" id="ARBA00005510"/>
    </source>
</evidence>
<proteinExistence type="inferred from homology"/>
<dbReference type="InterPro" id="IPR011598">
    <property type="entry name" value="bHLH_dom"/>
</dbReference>
<reference evidence="9" key="1">
    <citation type="journal article" date="2019" name="Nat. Commun.">
        <title>Genome-wide association mapping of date palm fruit traits.</title>
        <authorList>
            <person name="Hazzouri K.M."/>
            <person name="Gros-Balthazard M."/>
            <person name="Flowers J.M."/>
            <person name="Copetti D."/>
            <person name="Lemansour A."/>
            <person name="Lebrun M."/>
            <person name="Masmoudi K."/>
            <person name="Ferrand S."/>
            <person name="Dhar M.I."/>
            <person name="Fresquez Z.A."/>
            <person name="Rosas U."/>
            <person name="Zhang J."/>
            <person name="Talag J."/>
            <person name="Lee S."/>
            <person name="Kudrna D."/>
            <person name="Powell R.F."/>
            <person name="Leitch I.J."/>
            <person name="Krueger R.R."/>
            <person name="Wing R.A."/>
            <person name="Amiri K.M.A."/>
            <person name="Purugganan M.D."/>
        </authorList>
    </citation>
    <scope>NUCLEOTIDE SEQUENCE [LARGE SCALE GENOMIC DNA]</scope>
    <source>
        <strain evidence="9">cv. Khalas</strain>
    </source>
</reference>
<dbReference type="GO" id="GO:0000981">
    <property type="term" value="F:DNA-binding transcription factor activity, RNA polymerase II-specific"/>
    <property type="evidence" value="ECO:0007669"/>
    <property type="project" value="TreeGrafter"/>
</dbReference>
<gene>
    <name evidence="10" type="primary">LOC103705336</name>
</gene>
<dbReference type="OrthoDB" id="651283at2759"/>
<keyword evidence="5" id="KW-0804">Transcription</keyword>
<accession>A0A8B7BX70</accession>
<keyword evidence="4" id="KW-0238">DNA-binding</keyword>
<dbReference type="GO" id="GO:0000978">
    <property type="term" value="F:RNA polymerase II cis-regulatory region sequence-specific DNA binding"/>
    <property type="evidence" value="ECO:0007669"/>
    <property type="project" value="TreeGrafter"/>
</dbReference>
<evidence type="ECO:0000256" key="1">
    <source>
        <dbReference type="ARBA" id="ARBA00004123"/>
    </source>
</evidence>
<evidence type="ECO:0000256" key="7">
    <source>
        <dbReference type="SAM" id="MobiDB-lite"/>
    </source>
</evidence>
<evidence type="ECO:0000313" key="9">
    <source>
        <dbReference type="Proteomes" id="UP000228380"/>
    </source>
</evidence>
<keyword evidence="6" id="KW-0539">Nucleus</keyword>
<dbReference type="InterPro" id="IPR045843">
    <property type="entry name" value="IND-like"/>
</dbReference>
<dbReference type="Pfam" id="PF00010">
    <property type="entry name" value="HLH"/>
    <property type="match status" value="1"/>
</dbReference>
<dbReference type="InterPro" id="IPR036638">
    <property type="entry name" value="HLH_DNA-bd_sf"/>
</dbReference>
<dbReference type="Proteomes" id="UP000228380">
    <property type="component" value="Chromosome 6"/>
</dbReference>
<protein>
    <submittedName>
        <fullName evidence="10">Transcription factor RSL2-like</fullName>
    </submittedName>
</protein>
<keyword evidence="3" id="KW-0805">Transcription regulation</keyword>
<evidence type="ECO:0000259" key="8">
    <source>
        <dbReference type="PROSITE" id="PS50888"/>
    </source>
</evidence>
<dbReference type="RefSeq" id="XP_008787223.3">
    <property type="nucleotide sequence ID" value="XM_008789001.3"/>
</dbReference>
<sequence length="344" mass="37612">MEPEGLVSEASWNSFDAVMSAEESEMIAHLLGGHQFLNELDQDPTIEMPPIFGPDHGADQYYCLHETSYNPYYCSQGTSSTSTSSFSLPLADNGCSYLSDSNAVPEISISPTTTVDFSIEKEQFIAPSLAVVSCHQFNEPICATEKTCSDEFRVSKEKSSAPALPSHQNSQAAKKRMHVSDAEQPTTNEKDGTSIGSPKKKARASTLVPKKGKNAQSKKAQKSVCTGNEEDSNADLNGQSSSCYSSEDDSNASQELIGGGKTRAGRRSATDPQSLYARKRRERINKRLRILQNLVPNGTKVDISTMLEEAVQYVKFLQLQIKLLSSDELWMYAPIAYNGINIGL</sequence>
<evidence type="ECO:0000256" key="5">
    <source>
        <dbReference type="ARBA" id="ARBA00023163"/>
    </source>
</evidence>